<evidence type="ECO:0000259" key="1">
    <source>
        <dbReference type="Pfam" id="PF13472"/>
    </source>
</evidence>
<reference evidence="2 3" key="1">
    <citation type="submission" date="2015-07" db="EMBL/GenBank/DDBJ databases">
        <title>Lactobacillus korensis/26-25/ whole genome sequencing.</title>
        <authorList>
            <person name="Kim M.K."/>
            <person name="Im W.-T."/>
            <person name="Srinivasan S."/>
            <person name="Lee J.-J."/>
        </authorList>
    </citation>
    <scope>NUCLEOTIDE SEQUENCE [LARGE SCALE GENOMIC DNA]</scope>
    <source>
        <strain evidence="2 3">26-25</strain>
    </source>
</reference>
<dbReference type="PROSITE" id="PS51257">
    <property type="entry name" value="PROKAR_LIPOPROTEIN"/>
    <property type="match status" value="1"/>
</dbReference>
<dbReference type="AlphaFoldDB" id="A0AAC8UVM0"/>
<keyword evidence="3" id="KW-1185">Reference proteome</keyword>
<dbReference type="Proteomes" id="UP000036000">
    <property type="component" value="Chromosome"/>
</dbReference>
<name>A0AAC8UVM0_9LACO</name>
<dbReference type="KEGG" id="lko:ABN16_10165"/>
<dbReference type="RefSeq" id="WP_048735612.1">
    <property type="nucleotide sequence ID" value="NZ_CP012033.1"/>
</dbReference>
<protein>
    <recommendedName>
        <fullName evidence="1">SGNH hydrolase-type esterase domain-containing protein</fullName>
    </recommendedName>
</protein>
<dbReference type="CDD" id="cd00229">
    <property type="entry name" value="SGNH_hydrolase"/>
    <property type="match status" value="1"/>
</dbReference>
<feature type="domain" description="SGNH hydrolase-type esterase" evidence="1">
    <location>
        <begin position="43"/>
        <end position="229"/>
    </location>
</feature>
<dbReference type="EMBL" id="CP012033">
    <property type="protein sequence ID" value="AKP65331.1"/>
    <property type="molecule type" value="Genomic_DNA"/>
</dbReference>
<dbReference type="InterPro" id="IPR036514">
    <property type="entry name" value="SGNH_hydro_sf"/>
</dbReference>
<dbReference type="SUPFAM" id="SSF52266">
    <property type="entry name" value="SGNH hydrolase"/>
    <property type="match status" value="1"/>
</dbReference>
<organism evidence="2 3">
    <name type="scientific">Levilactobacillus koreensis</name>
    <dbReference type="NCBI Taxonomy" id="637971"/>
    <lineage>
        <taxon>Bacteria</taxon>
        <taxon>Bacillati</taxon>
        <taxon>Bacillota</taxon>
        <taxon>Bacilli</taxon>
        <taxon>Lactobacillales</taxon>
        <taxon>Lactobacillaceae</taxon>
        <taxon>Levilactobacillus</taxon>
    </lineage>
</organism>
<dbReference type="Gene3D" id="3.40.50.1110">
    <property type="entry name" value="SGNH hydrolase"/>
    <property type="match status" value="1"/>
</dbReference>
<proteinExistence type="predicted"/>
<dbReference type="InterPro" id="IPR051532">
    <property type="entry name" value="Ester_Hydrolysis_Enzymes"/>
</dbReference>
<sequence>MRKRRNSLVSLLLAVVVLISVTGCTRKQPVSQSVATPPGQIVFLGDSITAGLLQGGQHAKKSYPWWVGKSLDVKVSNYGRDGGKITGDSDRDLLPVLKSHSLKGARTVVIAYGINDYLGNVGLNDVTARLSAAVQYIQKRYPKIKIVGMLPQSAFVVPVPAANTSGVAMQTRNKANYTESELCDNLNTVYQKANVPVLDWRTDSVINSGNVDQLTWDGGLHPNVEGYQIIGLRVAAFILQNGGA</sequence>
<gene>
    <name evidence="2" type="ORF">ABN16_10165</name>
</gene>
<accession>A0AAC8UVM0</accession>
<evidence type="ECO:0000313" key="2">
    <source>
        <dbReference type="EMBL" id="AKP65331.1"/>
    </source>
</evidence>
<evidence type="ECO:0000313" key="3">
    <source>
        <dbReference type="Proteomes" id="UP000036000"/>
    </source>
</evidence>
<dbReference type="InterPro" id="IPR013830">
    <property type="entry name" value="SGNH_hydro"/>
</dbReference>
<dbReference type="PANTHER" id="PTHR30383">
    <property type="entry name" value="THIOESTERASE 1/PROTEASE 1/LYSOPHOSPHOLIPASE L1"/>
    <property type="match status" value="1"/>
</dbReference>
<dbReference type="Pfam" id="PF13472">
    <property type="entry name" value="Lipase_GDSL_2"/>
    <property type="match status" value="1"/>
</dbReference>